<keyword evidence="5" id="KW-0256">Endoplasmic reticulum</keyword>
<feature type="region of interest" description="Disordered" evidence="7">
    <location>
        <begin position="430"/>
        <end position="491"/>
    </location>
</feature>
<dbReference type="InterPro" id="IPR019383">
    <property type="entry name" value="Golgin_A_7/ERF4"/>
</dbReference>
<evidence type="ECO:0000256" key="3">
    <source>
        <dbReference type="ARBA" id="ARBA00011396"/>
    </source>
</evidence>
<reference evidence="9" key="1">
    <citation type="journal article" date="2023" name="Mol. Phylogenet. Evol.">
        <title>Genome-scale phylogeny and comparative genomics of the fungal order Sordariales.</title>
        <authorList>
            <person name="Hensen N."/>
            <person name="Bonometti L."/>
            <person name="Westerberg I."/>
            <person name="Brannstrom I.O."/>
            <person name="Guillou S."/>
            <person name="Cros-Aarteil S."/>
            <person name="Calhoun S."/>
            <person name="Haridas S."/>
            <person name="Kuo A."/>
            <person name="Mondo S."/>
            <person name="Pangilinan J."/>
            <person name="Riley R."/>
            <person name="LaButti K."/>
            <person name="Andreopoulos B."/>
            <person name="Lipzen A."/>
            <person name="Chen C."/>
            <person name="Yan M."/>
            <person name="Daum C."/>
            <person name="Ng V."/>
            <person name="Clum A."/>
            <person name="Steindorff A."/>
            <person name="Ohm R.A."/>
            <person name="Martin F."/>
            <person name="Silar P."/>
            <person name="Natvig D.O."/>
            <person name="Lalanne C."/>
            <person name="Gautier V."/>
            <person name="Ament-Velasquez S.L."/>
            <person name="Kruys A."/>
            <person name="Hutchinson M.I."/>
            <person name="Powell A.J."/>
            <person name="Barry K."/>
            <person name="Miller A.N."/>
            <person name="Grigoriev I.V."/>
            <person name="Debuchy R."/>
            <person name="Gladieux P."/>
            <person name="Hiltunen Thoren M."/>
            <person name="Johannesson H."/>
        </authorList>
    </citation>
    <scope>NUCLEOTIDE SEQUENCE</scope>
    <source>
        <strain evidence="9">CBS 232.78</strain>
    </source>
</reference>
<accession>A0AAE0KE22</accession>
<feature type="compositionally biased region" description="Pro residues" evidence="7">
    <location>
        <begin position="272"/>
        <end position="290"/>
    </location>
</feature>
<comment type="subcellular location">
    <subcellularLocation>
        <location evidence="1">Endoplasmic reticulum membrane</location>
        <topology evidence="1">Peripheral membrane protein</topology>
    </subcellularLocation>
</comment>
<dbReference type="AlphaFoldDB" id="A0AAE0KE22"/>
<evidence type="ECO:0000256" key="7">
    <source>
        <dbReference type="SAM" id="MobiDB-lite"/>
    </source>
</evidence>
<dbReference type="GO" id="GO:0006612">
    <property type="term" value="P:protein targeting to membrane"/>
    <property type="evidence" value="ECO:0007669"/>
    <property type="project" value="TreeGrafter"/>
</dbReference>
<comment type="subunit">
    <text evidence="3">Interacts with ERF2.</text>
</comment>
<evidence type="ECO:0000256" key="6">
    <source>
        <dbReference type="ARBA" id="ARBA00023136"/>
    </source>
</evidence>
<name>A0AAE0KE22_9PEZI</name>
<dbReference type="Pfam" id="PF10256">
    <property type="entry name" value="Erf4"/>
    <property type="match status" value="1"/>
</dbReference>
<dbReference type="PANTHER" id="PTHR13254:SF0">
    <property type="entry name" value="GOLGIN SUBFAMILY A MEMBER 7_ERF4 DOMAIN-CONTAINING PROTEIN"/>
    <property type="match status" value="1"/>
</dbReference>
<evidence type="ECO:0000256" key="4">
    <source>
        <dbReference type="ARBA" id="ARBA00018463"/>
    </source>
</evidence>
<evidence type="ECO:0000256" key="2">
    <source>
        <dbReference type="ARBA" id="ARBA00007732"/>
    </source>
</evidence>
<reference evidence="9" key="2">
    <citation type="submission" date="2023-06" db="EMBL/GenBank/DDBJ databases">
        <authorList>
            <consortium name="Lawrence Berkeley National Laboratory"/>
            <person name="Haridas S."/>
            <person name="Hensen N."/>
            <person name="Bonometti L."/>
            <person name="Westerberg I."/>
            <person name="Brannstrom I.O."/>
            <person name="Guillou S."/>
            <person name="Cros-Aarteil S."/>
            <person name="Calhoun S."/>
            <person name="Kuo A."/>
            <person name="Mondo S."/>
            <person name="Pangilinan J."/>
            <person name="Riley R."/>
            <person name="LaButti K."/>
            <person name="Andreopoulos B."/>
            <person name="Lipzen A."/>
            <person name="Chen C."/>
            <person name="Yanf M."/>
            <person name="Daum C."/>
            <person name="Ng V."/>
            <person name="Clum A."/>
            <person name="Steindorff A."/>
            <person name="Ohm R."/>
            <person name="Martin F."/>
            <person name="Silar P."/>
            <person name="Natvig D."/>
            <person name="Lalanne C."/>
            <person name="Gautier V."/>
            <person name="Ament-velasquez S.L."/>
            <person name="Kruys A."/>
            <person name="Hutchinson M.I."/>
            <person name="Powell A.J."/>
            <person name="Barry K."/>
            <person name="Miller A.N."/>
            <person name="Grigoriev I.V."/>
            <person name="Debuchy R."/>
            <person name="Gladieux P."/>
            <person name="Thoren M.H."/>
            <person name="Johannesson H."/>
        </authorList>
    </citation>
    <scope>NUCLEOTIDE SEQUENCE</scope>
    <source>
        <strain evidence="9">CBS 232.78</strain>
    </source>
</reference>
<evidence type="ECO:0000313" key="10">
    <source>
        <dbReference type="Proteomes" id="UP001285441"/>
    </source>
</evidence>
<feature type="compositionally biased region" description="Pro residues" evidence="7">
    <location>
        <begin position="376"/>
        <end position="385"/>
    </location>
</feature>
<protein>
    <recommendedName>
        <fullName evidence="4">Ras modification protein ERF4</fullName>
    </recommendedName>
</protein>
<keyword evidence="6" id="KW-0472">Membrane</keyword>
<evidence type="ECO:0000313" key="9">
    <source>
        <dbReference type="EMBL" id="KAK3374919.1"/>
    </source>
</evidence>
<dbReference type="PANTHER" id="PTHR13254">
    <property type="entry name" value="GOLGI AUTOANTIGEN, GOLGIN SUBFAMILY A, 7"/>
    <property type="match status" value="1"/>
</dbReference>
<feature type="region of interest" description="Disordered" evidence="7">
    <location>
        <begin position="738"/>
        <end position="767"/>
    </location>
</feature>
<comment type="caution">
    <text evidence="9">The sequence shown here is derived from an EMBL/GenBank/DDBJ whole genome shotgun (WGS) entry which is preliminary data.</text>
</comment>
<dbReference type="InterPro" id="IPR051371">
    <property type="entry name" value="Ras_palmitoyltransferase"/>
</dbReference>
<sequence>MKIGGVWCGGGEPIVGTAGMPEELDLPSYADARNNAAARANHSLGQAQIQGGGSVGFDPPHIGPMLSSTNHEKTSATGTTINQVSGLSVILPEAVPLPAVDLDGRPKSHTVVQIVLKKIPPARASRTNGVVSWLPAARRFMQPLEPTSVCRLDLLPPQKQKERLHFCCPPALASLLPAALAPQSIVATRTHTHDATTAIRVIIKSRGGRLGGRHPEPLPTASPTASPAFPTRSTETTAIDASSRLPPPPTAANPSLPSPTQQPAYPGATTPTPTPTPSPIPPTLPLPPLPVAVAPNRPPRRNSLLRRGLGSPPNSFLQSPFRTRGAAASFNNGAFQSPLRHLSAARLWNPTNSTPRIPKTPTAPSSDNARRSRRPSTPPPPPVPLPQAALDVASHSVNPIGTAAGDYPLLTLPELHLKRLSIPNRASLQLERSAGSEQRVSLPPSVRHPYDEKGANATPSPAEEPIAGPSYTKPAPQALPRRREQAVGNQQETVGLSFEPAVSNTVQTSTKVDKGKGKEVMALSESRGDNDGTGFSQDLERGQDLTNQRLSTVSGVSGIGSAISSSNSSIMGDPDQQADGGEDWGPLHPCYPHLNPHVPVDSPEYVNTRIIRIRRDWLLEGDLAPTFSNLYPEILDPAGVSEQEFRRVIEKLNSGLVPIFSPYNWRNILDGMLGLATGWLWDDFGLTGVKARLRKVETWIEQWNVEMEKTAGKDEGAVPPKIIPLRRTGYMTLDIQIPDPEISPAPPSTPGASRAGLPAEQSAAITA</sequence>
<feature type="domain" description="Golgin subfamily A member 7/ERF4" evidence="8">
    <location>
        <begin position="610"/>
        <end position="734"/>
    </location>
</feature>
<feature type="region of interest" description="Disordered" evidence="7">
    <location>
        <begin position="563"/>
        <end position="587"/>
    </location>
</feature>
<proteinExistence type="inferred from homology"/>
<feature type="compositionally biased region" description="Low complexity" evidence="7">
    <location>
        <begin position="219"/>
        <end position="234"/>
    </location>
</feature>
<organism evidence="9 10">
    <name type="scientific">Podospora didyma</name>
    <dbReference type="NCBI Taxonomy" id="330526"/>
    <lineage>
        <taxon>Eukaryota</taxon>
        <taxon>Fungi</taxon>
        <taxon>Dikarya</taxon>
        <taxon>Ascomycota</taxon>
        <taxon>Pezizomycotina</taxon>
        <taxon>Sordariomycetes</taxon>
        <taxon>Sordariomycetidae</taxon>
        <taxon>Sordariales</taxon>
        <taxon>Podosporaceae</taxon>
        <taxon>Podospora</taxon>
    </lineage>
</organism>
<evidence type="ECO:0000259" key="8">
    <source>
        <dbReference type="Pfam" id="PF10256"/>
    </source>
</evidence>
<dbReference type="GO" id="GO:0031211">
    <property type="term" value="C:endoplasmic reticulum palmitoyltransferase complex"/>
    <property type="evidence" value="ECO:0007669"/>
    <property type="project" value="TreeGrafter"/>
</dbReference>
<comment type="similarity">
    <text evidence="2">Belongs to the ERF4 family.</text>
</comment>
<gene>
    <name evidence="9" type="ORF">B0H63DRAFT_549291</name>
</gene>
<dbReference type="GO" id="GO:0005789">
    <property type="term" value="C:endoplasmic reticulum membrane"/>
    <property type="evidence" value="ECO:0007669"/>
    <property type="project" value="UniProtKB-SubCell"/>
</dbReference>
<evidence type="ECO:0000256" key="1">
    <source>
        <dbReference type="ARBA" id="ARBA00004406"/>
    </source>
</evidence>
<feature type="region of interest" description="Disordered" evidence="7">
    <location>
        <begin position="349"/>
        <end position="387"/>
    </location>
</feature>
<keyword evidence="10" id="KW-1185">Reference proteome</keyword>
<feature type="region of interest" description="Disordered" evidence="7">
    <location>
        <begin position="206"/>
        <end position="320"/>
    </location>
</feature>
<evidence type="ECO:0000256" key="5">
    <source>
        <dbReference type="ARBA" id="ARBA00022824"/>
    </source>
</evidence>
<dbReference type="EMBL" id="JAULSW010000007">
    <property type="protein sequence ID" value="KAK3374919.1"/>
    <property type="molecule type" value="Genomic_DNA"/>
</dbReference>
<feature type="compositionally biased region" description="Low complexity" evidence="7">
    <location>
        <begin position="252"/>
        <end position="271"/>
    </location>
</feature>
<dbReference type="Proteomes" id="UP001285441">
    <property type="component" value="Unassembled WGS sequence"/>
</dbReference>